<organism evidence="1 2">
    <name type="scientific">Panagrolaimus sp. ES5</name>
    <dbReference type="NCBI Taxonomy" id="591445"/>
    <lineage>
        <taxon>Eukaryota</taxon>
        <taxon>Metazoa</taxon>
        <taxon>Ecdysozoa</taxon>
        <taxon>Nematoda</taxon>
        <taxon>Chromadorea</taxon>
        <taxon>Rhabditida</taxon>
        <taxon>Tylenchina</taxon>
        <taxon>Panagrolaimomorpha</taxon>
        <taxon>Panagrolaimoidea</taxon>
        <taxon>Panagrolaimidae</taxon>
        <taxon>Panagrolaimus</taxon>
    </lineage>
</organism>
<reference evidence="2" key="1">
    <citation type="submission" date="2022-11" db="UniProtKB">
        <authorList>
            <consortium name="WormBaseParasite"/>
        </authorList>
    </citation>
    <scope>IDENTIFICATION</scope>
</reference>
<evidence type="ECO:0000313" key="2">
    <source>
        <dbReference type="WBParaSite" id="ES5_v2.g24297.t1"/>
    </source>
</evidence>
<proteinExistence type="predicted"/>
<dbReference type="WBParaSite" id="ES5_v2.g24297.t1">
    <property type="protein sequence ID" value="ES5_v2.g24297.t1"/>
    <property type="gene ID" value="ES5_v2.g24297"/>
</dbReference>
<name>A0AC34G473_9BILA</name>
<sequence length="221" mass="25395">MGDFHKEPSQEGDECDNMALKMWLSWTKTTTDITIYPISEYFRQKFKVDKKFQYYSTLKLKNISNLLVYGRGFGIDDANCRQSAAHSFFQHLHENQLVPNNFLTVVQEEKLGTNVEIKAACINRWNLFTELLNQQDTVIMVDDVEIVEQTPSPVKPIETIQMNIKESPSYFLPVEVEHVIIKESPSKPIEPQPIVIEESPYPTKPLQNGHNKDDSDSDDAS</sequence>
<protein>
    <submittedName>
        <fullName evidence="2">Polyprotein</fullName>
    </submittedName>
</protein>
<evidence type="ECO:0000313" key="1">
    <source>
        <dbReference type="Proteomes" id="UP000887579"/>
    </source>
</evidence>
<accession>A0AC34G473</accession>
<dbReference type="Proteomes" id="UP000887579">
    <property type="component" value="Unplaced"/>
</dbReference>